<dbReference type="RefSeq" id="WP_008428160.1">
    <property type="nucleotide sequence ID" value="NZ_AEPB01000003.1"/>
</dbReference>
<dbReference type="EMBL" id="AEPB01000003">
    <property type="protein sequence ID" value="EGA91157.1"/>
    <property type="molecule type" value="Genomic_DNA"/>
</dbReference>
<evidence type="ECO:0000313" key="1">
    <source>
        <dbReference type="EMBL" id="EGA91157.1"/>
    </source>
</evidence>
<accession>E7RCU3</accession>
<dbReference type="OrthoDB" id="2426241at2"/>
<organism evidence="1 2">
    <name type="scientific">Planococcus donghaensis MPA1U2</name>
    <dbReference type="NCBI Taxonomy" id="933115"/>
    <lineage>
        <taxon>Bacteria</taxon>
        <taxon>Bacillati</taxon>
        <taxon>Bacillota</taxon>
        <taxon>Bacilli</taxon>
        <taxon>Bacillales</taxon>
        <taxon>Caryophanaceae</taxon>
        <taxon>Planococcus</taxon>
    </lineage>
</organism>
<reference evidence="1 2" key="1">
    <citation type="journal article" date="2011" name="J. Bacteriol.">
        <title>The Draft Genome of Planococcus donghaensis MPA1U2 Reveals Nonsporulation Pathways Controlled by a Conserved Spo0A Regulon.</title>
        <authorList>
            <person name="Pearson M.D."/>
            <person name="Noller H.F."/>
        </authorList>
    </citation>
    <scope>NUCLEOTIDE SEQUENCE [LARGE SCALE GENOMIC DNA]</scope>
    <source>
        <strain evidence="1 2">MPA1U2</strain>
    </source>
</reference>
<dbReference type="Proteomes" id="UP000003052">
    <property type="component" value="Unassembled WGS sequence"/>
</dbReference>
<dbReference type="AlphaFoldDB" id="E7RCU3"/>
<gene>
    <name evidence="1" type="ORF">GPDM_01320</name>
</gene>
<dbReference type="eggNOG" id="ENOG5032V6D">
    <property type="taxonomic scope" value="Bacteria"/>
</dbReference>
<sequence length="186" mass="20976">MKTFATAGVMGLVLLQSACGIEPSSQDDLTEFHVTSPQAETTKDDFTYRLVTEKEQYTEGDNVEVYAELEYTGELESIEISHAASPFYFLIYEETRNYSVEYAMNEPLLITVLTKGEPLTEYYAGSGGYSTEDEDAYIEFVQNVSDNNFPIGYYKVSGYADFFIENTDGSKTFYNLNALIDFKVIP</sequence>
<proteinExistence type="predicted"/>
<comment type="caution">
    <text evidence="1">The sequence shown here is derived from an EMBL/GenBank/DDBJ whole genome shotgun (WGS) entry which is preliminary data.</text>
</comment>
<evidence type="ECO:0000313" key="2">
    <source>
        <dbReference type="Proteomes" id="UP000003052"/>
    </source>
</evidence>
<protein>
    <submittedName>
        <fullName evidence="1">Uncharacterized protein</fullName>
    </submittedName>
</protein>
<name>E7RCU3_9BACL</name>